<sequence length="149" mass="16704">MPVGEQPSGPQWCIVGNLLPYPYSPRGPLAAHRSQKIFPAGAKLYVIGGFAGMGYETVTVIGHTHRRRRPVLAHLKAAYVGAWRAELVYWPVLLRMILRAQREQPRECHRWLNPPHDGRQGRYEADDPAYGEHLARIAASFRQTPTGSG</sequence>
<name>A0A1A9B9U7_9ACTN</name>
<dbReference type="Proteomes" id="UP000199558">
    <property type="component" value="Unassembled WGS sequence"/>
</dbReference>
<dbReference type="EMBL" id="FLRH01000003">
    <property type="protein sequence ID" value="SBT65672.1"/>
    <property type="molecule type" value="Genomic_DNA"/>
</dbReference>
<gene>
    <name evidence="1" type="ORF">GA0070622_2675</name>
</gene>
<accession>A0A1A9B9U7</accession>
<proteinExistence type="predicted"/>
<dbReference type="AlphaFoldDB" id="A0A1A9B9U7"/>
<organism evidence="1 2">
    <name type="scientific">Micromonospora sediminicola</name>
    <dbReference type="NCBI Taxonomy" id="946078"/>
    <lineage>
        <taxon>Bacteria</taxon>
        <taxon>Bacillati</taxon>
        <taxon>Actinomycetota</taxon>
        <taxon>Actinomycetes</taxon>
        <taxon>Micromonosporales</taxon>
        <taxon>Micromonosporaceae</taxon>
        <taxon>Micromonospora</taxon>
    </lineage>
</organism>
<evidence type="ECO:0000313" key="2">
    <source>
        <dbReference type="Proteomes" id="UP000199558"/>
    </source>
</evidence>
<reference evidence="2" key="1">
    <citation type="submission" date="2016-06" db="EMBL/GenBank/DDBJ databases">
        <authorList>
            <person name="Varghese N."/>
            <person name="Submissions Spin"/>
        </authorList>
    </citation>
    <scope>NUCLEOTIDE SEQUENCE [LARGE SCALE GENOMIC DNA]</scope>
    <source>
        <strain evidence="2">DSM 45794</strain>
    </source>
</reference>
<protein>
    <submittedName>
        <fullName evidence="1">Uncharacterized protein</fullName>
    </submittedName>
</protein>
<keyword evidence="2" id="KW-1185">Reference proteome</keyword>
<evidence type="ECO:0000313" key="1">
    <source>
        <dbReference type="EMBL" id="SBT65672.1"/>
    </source>
</evidence>